<dbReference type="PANTHER" id="PTHR47706:SF6">
    <property type="entry name" value="NMRA-LIKE FAMILY PROTEIN (AFU_ORTHOLOGUE AFUA_6G00280)"/>
    <property type="match status" value="1"/>
</dbReference>
<organism evidence="4 6">
    <name type="scientific">Orrella dioscoreae</name>
    <dbReference type="NCBI Taxonomy" id="1851544"/>
    <lineage>
        <taxon>Bacteria</taxon>
        <taxon>Pseudomonadati</taxon>
        <taxon>Pseudomonadota</taxon>
        <taxon>Betaproteobacteria</taxon>
        <taxon>Burkholderiales</taxon>
        <taxon>Alcaligenaceae</taxon>
        <taxon>Orrella</taxon>
    </lineage>
</organism>
<evidence type="ECO:0000313" key="4">
    <source>
        <dbReference type="EMBL" id="SBT26545.1"/>
    </source>
</evidence>
<dbReference type="Gene3D" id="3.40.50.720">
    <property type="entry name" value="NAD(P)-binding Rossmann-like Domain"/>
    <property type="match status" value="1"/>
</dbReference>
<dbReference type="PANTHER" id="PTHR47706">
    <property type="entry name" value="NMRA-LIKE FAMILY PROTEIN"/>
    <property type="match status" value="1"/>
</dbReference>
<proteinExistence type="predicted"/>
<evidence type="ECO:0000313" key="6">
    <source>
        <dbReference type="Proteomes" id="UP000078558"/>
    </source>
</evidence>
<dbReference type="InterPro" id="IPR008030">
    <property type="entry name" value="NmrA-like"/>
</dbReference>
<sequence>MLGAGELGACVLRELALLRNQGQAGPISVLLRPGSRTDPRETGAEAVEADLATATVTALAHVFSRFDQVICCTGFVGGPGTQRKITDAVLKAGIAHYIPWQFGVDYDRIGRGSGQDVWDEQLDVRDMLRGQDQVRWTIISTGIFTSFVFLPAFGLVDLAGNTVHALGDWDYRLTATTPQDIGHLTARIATSRPDFDDQVVFVAGDTFSYRELADTVESVLGKPVRRHCWRLPQLRADAAAHPDDTLRKYRLAFARPDGVAWPKDQSFNARHDIPVTDVETWLRENR</sequence>
<dbReference type="STRING" id="1851544.ODI_04318"/>
<feature type="domain" description="NmrA-like" evidence="3">
    <location>
        <begin position="40"/>
        <end position="227"/>
    </location>
</feature>
<reference evidence="4 6" key="1">
    <citation type="submission" date="2016-06" db="EMBL/GenBank/DDBJ databases">
        <authorList>
            <person name="Kjaerup R.B."/>
            <person name="Dalgaard T.S."/>
            <person name="Juul-Madsen H.R."/>
        </authorList>
    </citation>
    <scope>NUCLEOTIDE SEQUENCE [LARGE SCALE GENOMIC DNA]</scope>
    <source>
        <strain evidence="4">Orrdi1</strain>
    </source>
</reference>
<dbReference type="Proteomes" id="UP000078558">
    <property type="component" value="Chromosome I"/>
</dbReference>
<dbReference type="InterPro" id="IPR051609">
    <property type="entry name" value="NmrA/Isoflavone_reductase-like"/>
</dbReference>
<gene>
    <name evidence="4" type="ORF">ODI_04318</name>
    <name evidence="5" type="ORF">ODI_R0520</name>
</gene>
<dbReference type="Pfam" id="PF05368">
    <property type="entry name" value="NmrA"/>
    <property type="match status" value="1"/>
</dbReference>
<name>A0A1C3K575_9BURK</name>
<keyword evidence="6" id="KW-1185">Reference proteome</keyword>
<evidence type="ECO:0000256" key="2">
    <source>
        <dbReference type="ARBA" id="ARBA00023002"/>
    </source>
</evidence>
<dbReference type="KEGG" id="odi:ODI_R0520"/>
<evidence type="ECO:0000259" key="3">
    <source>
        <dbReference type="Pfam" id="PF05368"/>
    </source>
</evidence>
<dbReference type="CDD" id="cd05259">
    <property type="entry name" value="PCBER_SDR_a"/>
    <property type="match status" value="1"/>
</dbReference>
<reference evidence="5 6" key="2">
    <citation type="submission" date="2017-08" db="EMBL/GenBank/DDBJ databases">
        <authorList>
            <person name="de Groot N.N."/>
        </authorList>
    </citation>
    <scope>NUCLEOTIDE SEQUENCE [LARGE SCALE GENOMIC DNA]</scope>
    <source>
        <strain evidence="5">Orrdi1</strain>
    </source>
</reference>
<evidence type="ECO:0000313" key="5">
    <source>
        <dbReference type="EMBL" id="SOE46892.1"/>
    </source>
</evidence>
<keyword evidence="1" id="KW-0521">NADP</keyword>
<keyword evidence="2" id="KW-0560">Oxidoreductase</keyword>
<dbReference type="EMBL" id="LT907988">
    <property type="protein sequence ID" value="SOE46892.1"/>
    <property type="molecule type" value="Genomic_DNA"/>
</dbReference>
<dbReference type="SUPFAM" id="SSF51735">
    <property type="entry name" value="NAD(P)-binding Rossmann-fold domains"/>
    <property type="match status" value="1"/>
</dbReference>
<dbReference type="InterPro" id="IPR045312">
    <property type="entry name" value="PCBER-like"/>
</dbReference>
<accession>A0A1C3K575</accession>
<dbReference type="InterPro" id="IPR036291">
    <property type="entry name" value="NAD(P)-bd_dom_sf"/>
</dbReference>
<dbReference type="Gene3D" id="3.90.25.10">
    <property type="entry name" value="UDP-galactose 4-epimerase, domain 1"/>
    <property type="match status" value="1"/>
</dbReference>
<dbReference type="EMBL" id="FLRC01000033">
    <property type="protein sequence ID" value="SBT26545.1"/>
    <property type="molecule type" value="Genomic_DNA"/>
</dbReference>
<dbReference type="AlphaFoldDB" id="A0A1C3K575"/>
<dbReference type="GO" id="GO:0016491">
    <property type="term" value="F:oxidoreductase activity"/>
    <property type="evidence" value="ECO:0007669"/>
    <property type="project" value="UniProtKB-KW"/>
</dbReference>
<evidence type="ECO:0000256" key="1">
    <source>
        <dbReference type="ARBA" id="ARBA00022857"/>
    </source>
</evidence>
<protein>
    <submittedName>
        <fullName evidence="4">Putative 2-hydroxyisoflavone reductase</fullName>
    </submittedName>
</protein>